<keyword evidence="5 6" id="KW-0472">Membrane</keyword>
<dbReference type="Pfam" id="PF01943">
    <property type="entry name" value="Polysacc_synt"/>
    <property type="match status" value="1"/>
</dbReference>
<dbReference type="Proteomes" id="UP000823612">
    <property type="component" value="Unassembled WGS sequence"/>
</dbReference>
<dbReference type="EMBL" id="JADIMZ010000029">
    <property type="protein sequence ID" value="MBO8432085.1"/>
    <property type="molecule type" value="Genomic_DNA"/>
</dbReference>
<feature type="transmembrane region" description="Helical" evidence="6">
    <location>
        <begin position="346"/>
        <end position="363"/>
    </location>
</feature>
<evidence type="ECO:0000313" key="7">
    <source>
        <dbReference type="EMBL" id="MBO8432085.1"/>
    </source>
</evidence>
<reference evidence="7" key="2">
    <citation type="journal article" date="2021" name="PeerJ">
        <title>Extensive microbial diversity within the chicken gut microbiome revealed by metagenomics and culture.</title>
        <authorList>
            <person name="Gilroy R."/>
            <person name="Ravi A."/>
            <person name="Getino M."/>
            <person name="Pursley I."/>
            <person name="Horton D.L."/>
            <person name="Alikhan N.F."/>
            <person name="Baker D."/>
            <person name="Gharbi K."/>
            <person name="Hall N."/>
            <person name="Watson M."/>
            <person name="Adriaenssens E.M."/>
            <person name="Foster-Nyarko E."/>
            <person name="Jarju S."/>
            <person name="Secka A."/>
            <person name="Antonio M."/>
            <person name="Oren A."/>
            <person name="Chaudhuri R.R."/>
            <person name="La Ragione R."/>
            <person name="Hildebrand F."/>
            <person name="Pallen M.J."/>
        </authorList>
    </citation>
    <scope>NUCLEOTIDE SEQUENCE</scope>
    <source>
        <strain evidence="7">2889</strain>
    </source>
</reference>
<evidence type="ECO:0000256" key="1">
    <source>
        <dbReference type="ARBA" id="ARBA00004651"/>
    </source>
</evidence>
<evidence type="ECO:0000256" key="5">
    <source>
        <dbReference type="ARBA" id="ARBA00023136"/>
    </source>
</evidence>
<feature type="transmembrane region" description="Helical" evidence="6">
    <location>
        <begin position="82"/>
        <end position="104"/>
    </location>
</feature>
<comment type="subcellular location">
    <subcellularLocation>
        <location evidence="1">Cell membrane</location>
        <topology evidence="1">Multi-pass membrane protein</topology>
    </subcellularLocation>
</comment>
<dbReference type="AlphaFoldDB" id="A0A9D9DTZ9"/>
<evidence type="ECO:0000256" key="3">
    <source>
        <dbReference type="ARBA" id="ARBA00022692"/>
    </source>
</evidence>
<evidence type="ECO:0000256" key="2">
    <source>
        <dbReference type="ARBA" id="ARBA00022475"/>
    </source>
</evidence>
<feature type="transmembrane region" description="Helical" evidence="6">
    <location>
        <begin position="433"/>
        <end position="451"/>
    </location>
</feature>
<organism evidence="7 8">
    <name type="scientific">Candidatus Pullibacteroides excrementavium</name>
    <dbReference type="NCBI Taxonomy" id="2840905"/>
    <lineage>
        <taxon>Bacteria</taxon>
        <taxon>Pseudomonadati</taxon>
        <taxon>Bacteroidota</taxon>
        <taxon>Bacteroidia</taxon>
        <taxon>Bacteroidales</taxon>
        <taxon>Candidatus Pullibacteroides</taxon>
    </lineage>
</organism>
<dbReference type="GO" id="GO:0005886">
    <property type="term" value="C:plasma membrane"/>
    <property type="evidence" value="ECO:0007669"/>
    <property type="project" value="UniProtKB-SubCell"/>
</dbReference>
<proteinExistence type="predicted"/>
<evidence type="ECO:0000256" key="6">
    <source>
        <dbReference type="SAM" id="Phobius"/>
    </source>
</evidence>
<feature type="transmembrane region" description="Helical" evidence="6">
    <location>
        <begin position="40"/>
        <end position="61"/>
    </location>
</feature>
<comment type="caution">
    <text evidence="7">The sequence shown here is derived from an EMBL/GenBank/DDBJ whole genome shotgun (WGS) entry which is preliminary data.</text>
</comment>
<sequence length="500" mass="56740">MQLKSLAKQTVIYGIPSIVGRFLNYLLVPLYTYTFAPDQYGIVIELYAYVALLLVLLTYGMETTFFRFMQKYREDRSVYSTSVWSLAATTSVFLALVIGFHNPIGQALGYPEAGQYITWFGIILSADVMAAIPFCLLREQNKAARFALLKSLNIALNIALNLFFIVYCPHRIANHPDCWLQHIYDPGMGVGYIFISNLIASLFTFICLLPQWLQLRFSFRWSLWKEMMAYSLPVMVWGLAGIINGTFDRILLKYLSPDPATAMSQVGIYGACYKLSIIMTLFVQAFRFAAEPFFFKQMDQKDAPRTYAQVMRYFVIACSFIYLICVLFLPQLMYFVGPEYREGADVVPILLMANFFLGVFFNLSVWYKVSDKTRVGMYISLLGAAITLALNFALIPHFGYHGAAWTVFTCYAVLCIVSYIWGQKCYPVPYPTGRMLLYMAVPVLLGWISRTVAWNSLATQILFGSAGVIIFAVFIGRMEPELPATLRGIARSISGRNKKK</sequence>
<dbReference type="PANTHER" id="PTHR30250:SF11">
    <property type="entry name" value="O-ANTIGEN TRANSPORTER-RELATED"/>
    <property type="match status" value="1"/>
</dbReference>
<feature type="transmembrane region" description="Helical" evidence="6">
    <location>
        <begin position="457"/>
        <end position="476"/>
    </location>
</feature>
<keyword evidence="2" id="KW-1003">Cell membrane</keyword>
<feature type="transmembrane region" description="Helical" evidence="6">
    <location>
        <begin position="187"/>
        <end position="209"/>
    </location>
</feature>
<accession>A0A9D9DTZ9</accession>
<feature type="transmembrane region" description="Helical" evidence="6">
    <location>
        <begin position="310"/>
        <end position="334"/>
    </location>
</feature>
<feature type="transmembrane region" description="Helical" evidence="6">
    <location>
        <begin position="267"/>
        <end position="289"/>
    </location>
</feature>
<feature type="transmembrane region" description="Helical" evidence="6">
    <location>
        <begin position="116"/>
        <end position="136"/>
    </location>
</feature>
<evidence type="ECO:0000256" key="4">
    <source>
        <dbReference type="ARBA" id="ARBA00022989"/>
    </source>
</evidence>
<protein>
    <submittedName>
        <fullName evidence="7">Oligosaccharide flippase family protein</fullName>
    </submittedName>
</protein>
<evidence type="ECO:0000313" key="8">
    <source>
        <dbReference type="Proteomes" id="UP000823612"/>
    </source>
</evidence>
<feature type="transmembrane region" description="Helical" evidence="6">
    <location>
        <begin position="375"/>
        <end position="396"/>
    </location>
</feature>
<feature type="transmembrane region" description="Helical" evidence="6">
    <location>
        <begin position="229"/>
        <end position="247"/>
    </location>
</feature>
<gene>
    <name evidence="7" type="ORF">IAB08_02170</name>
</gene>
<keyword evidence="3 6" id="KW-0812">Transmembrane</keyword>
<reference evidence="7" key="1">
    <citation type="submission" date="2020-10" db="EMBL/GenBank/DDBJ databases">
        <authorList>
            <person name="Gilroy R."/>
        </authorList>
    </citation>
    <scope>NUCLEOTIDE SEQUENCE</scope>
    <source>
        <strain evidence="7">2889</strain>
    </source>
</reference>
<feature type="transmembrane region" description="Helical" evidence="6">
    <location>
        <begin position="12"/>
        <end position="34"/>
    </location>
</feature>
<name>A0A9D9DTZ9_9BACT</name>
<dbReference type="InterPro" id="IPR002797">
    <property type="entry name" value="Polysacc_synth"/>
</dbReference>
<feature type="transmembrane region" description="Helical" evidence="6">
    <location>
        <begin position="402"/>
        <end position="421"/>
    </location>
</feature>
<feature type="transmembrane region" description="Helical" evidence="6">
    <location>
        <begin position="148"/>
        <end position="167"/>
    </location>
</feature>
<keyword evidence="4 6" id="KW-1133">Transmembrane helix</keyword>
<dbReference type="InterPro" id="IPR050833">
    <property type="entry name" value="Poly_Biosynth_Transport"/>
</dbReference>
<dbReference type="PANTHER" id="PTHR30250">
    <property type="entry name" value="PST FAMILY PREDICTED COLANIC ACID TRANSPORTER"/>
    <property type="match status" value="1"/>
</dbReference>